<comment type="caution">
    <text evidence="2">The sequence shown here is derived from an EMBL/GenBank/DDBJ whole genome shotgun (WGS) entry which is preliminary data.</text>
</comment>
<evidence type="ECO:0000313" key="3">
    <source>
        <dbReference type="Proteomes" id="UP000535406"/>
    </source>
</evidence>
<gene>
    <name evidence="2" type="ORF">HNQ66_000434</name>
</gene>
<protein>
    <submittedName>
        <fullName evidence="2">Uncharacterized protein</fullName>
    </submittedName>
</protein>
<evidence type="ECO:0000256" key="1">
    <source>
        <dbReference type="SAM" id="MobiDB-lite"/>
    </source>
</evidence>
<dbReference type="EMBL" id="JACHIK010000001">
    <property type="protein sequence ID" value="MBB5041056.1"/>
    <property type="molecule type" value="Genomic_DNA"/>
</dbReference>
<organism evidence="2 3">
    <name type="scientific">Shinella fusca</name>
    <dbReference type="NCBI Taxonomy" id="544480"/>
    <lineage>
        <taxon>Bacteria</taxon>
        <taxon>Pseudomonadati</taxon>
        <taxon>Pseudomonadota</taxon>
        <taxon>Alphaproteobacteria</taxon>
        <taxon>Hyphomicrobiales</taxon>
        <taxon>Rhizobiaceae</taxon>
        <taxon>Shinella</taxon>
    </lineage>
</organism>
<accession>A0A7W7YRN1</accession>
<sequence>MSEKKPLPEDDDRKEAENEEAAREKAERDLKRKQATDPALMPIGDPAGAA</sequence>
<dbReference type="Proteomes" id="UP000535406">
    <property type="component" value="Unassembled WGS sequence"/>
</dbReference>
<dbReference type="AlphaFoldDB" id="A0A7W7YRN1"/>
<evidence type="ECO:0000313" key="2">
    <source>
        <dbReference type="EMBL" id="MBB5041056.1"/>
    </source>
</evidence>
<reference evidence="2 3" key="1">
    <citation type="submission" date="2020-08" db="EMBL/GenBank/DDBJ databases">
        <title>Genomic Encyclopedia of Type Strains, Phase IV (KMG-IV): sequencing the most valuable type-strain genomes for metagenomic binning, comparative biology and taxonomic classification.</title>
        <authorList>
            <person name="Goeker M."/>
        </authorList>
    </citation>
    <scope>NUCLEOTIDE SEQUENCE [LARGE SCALE GENOMIC DNA]</scope>
    <source>
        <strain evidence="2 3">DSM 21319</strain>
    </source>
</reference>
<dbReference type="RefSeq" id="WP_184140368.1">
    <property type="nucleotide sequence ID" value="NZ_JACHIK010000001.1"/>
</dbReference>
<keyword evidence="3" id="KW-1185">Reference proteome</keyword>
<feature type="compositionally biased region" description="Basic and acidic residues" evidence="1">
    <location>
        <begin position="1"/>
        <end position="35"/>
    </location>
</feature>
<feature type="region of interest" description="Disordered" evidence="1">
    <location>
        <begin position="1"/>
        <end position="50"/>
    </location>
</feature>
<proteinExistence type="predicted"/>
<name>A0A7W7YRN1_9HYPH</name>